<evidence type="ECO:0000259" key="9">
    <source>
        <dbReference type="PROSITE" id="PS00631"/>
    </source>
</evidence>
<comment type="catalytic activity">
    <reaction evidence="2 8">
        <text>Release of an N-terminal amino acid, preferentially leucine, but not glutamic or aspartic acids.</text>
        <dbReference type="EC" id="3.4.11.10"/>
    </reaction>
</comment>
<feature type="domain" description="Cytosol aminopeptidase" evidence="9">
    <location>
        <begin position="333"/>
        <end position="340"/>
    </location>
</feature>
<dbReference type="AlphaFoldDB" id="D6GTC0"/>
<protein>
    <recommendedName>
        <fullName evidence="8">Probable cytosol aminopeptidase</fullName>
        <ecNumber evidence="8">3.4.11.1</ecNumber>
    </recommendedName>
    <alternativeName>
        <fullName evidence="8">Leucine aminopeptidase</fullName>
        <shortName evidence="8">LAP</shortName>
        <ecNumber evidence="8">3.4.11.10</ecNumber>
    </alternativeName>
    <alternativeName>
        <fullName evidence="8">Leucyl aminopeptidase</fullName>
    </alternativeName>
</protein>
<sequence length="486" mass="52740">MNVTTSSNLDITKYNGIIIPCFEGQQPSLETLPQQTATYLKANKFEGKYESNALFSIPLEETLVQYLFVGLGKKEELTVEKAMCAIGSAVKTLSKKELASVAVSFTEIEESILTEHFVLSVVKACSLACYAFDKFMEKEKEKQKIETLTYILSQTHIQAVKKGVSIAEDITLARLLVDEPANLMKPKNVVEVATRVCQKAGIEMKVFEKEEIEKMNMNAFLSVAKGSDEEPRLIVMKYNGNPESDEIVALVGKGLTYDSGGYSIKPTNSMITMKSDMGGSAAVIGAMSAIAKEAPKINVVGIIATCENMISGRAYLPGDVLTSMSGKTIEIVNTDAEGRLTLADAITYAIQKEHATKIVDICTLTGAVVVALGEDYAGVITREDSLWEDIQASAKRATESIWRMPIDKNFEKKNKSTIADIKNSGGRWGGCSSAGAFVGAFTEGKPWIHIDIAGSAYLESEKPYFTAGATGSGVHLLTELVKHWAK</sequence>
<comment type="subcellular location">
    <subcellularLocation>
        <location evidence="8">Cytoplasm</location>
    </subcellularLocation>
</comment>
<evidence type="ECO:0000256" key="4">
    <source>
        <dbReference type="ARBA" id="ARBA00022438"/>
    </source>
</evidence>
<dbReference type="EMBL" id="CP002390">
    <property type="protein sequence ID" value="EFE27727.1"/>
    <property type="molecule type" value="Genomic_DNA"/>
</dbReference>
<dbReference type="eggNOG" id="COG0260">
    <property type="taxonomic scope" value="Bacteria"/>
</dbReference>
<feature type="binding site" evidence="8">
    <location>
        <position position="276"/>
    </location>
    <ligand>
        <name>Mn(2+)</name>
        <dbReference type="ChEBI" id="CHEBI:29035"/>
        <label>2</label>
    </ligand>
</feature>
<feature type="binding site" evidence="8">
    <location>
        <position position="335"/>
    </location>
    <ligand>
        <name>Mn(2+)</name>
        <dbReference type="ChEBI" id="CHEBI:29035"/>
        <label>1</label>
    </ligand>
</feature>
<accession>D6GTC0</accession>
<dbReference type="GO" id="GO:0006508">
    <property type="term" value="P:proteolysis"/>
    <property type="evidence" value="ECO:0007669"/>
    <property type="project" value="UniProtKB-KW"/>
</dbReference>
<reference evidence="11" key="1">
    <citation type="submission" date="2010-12" db="EMBL/GenBank/DDBJ databases">
        <title>The genome sequence of Filifactor alocis strain ATCC 35896.</title>
        <authorList>
            <consortium name="The Broad Institute Genome Sequencing Platform"/>
            <person name="Ward D."/>
            <person name="Earl A."/>
            <person name="Feldgarden M."/>
            <person name="Young S.K."/>
            <person name="Gargeya S."/>
            <person name="Zeng Q."/>
            <person name="Alvarado L."/>
            <person name="Berlin A."/>
            <person name="Bochicchio J."/>
            <person name="Chapman S.B."/>
            <person name="Chen Z."/>
            <person name="Freedman E."/>
            <person name="Gellesch M."/>
            <person name="Goldberg J."/>
            <person name="Griggs A."/>
            <person name="Gujja S."/>
            <person name="Heilman E."/>
            <person name="Heiman D."/>
            <person name="Howarth C."/>
            <person name="Mehta T."/>
            <person name="Neiman D."/>
            <person name="Pearson M."/>
            <person name="Roberts A."/>
            <person name="Saif S."/>
            <person name="Shea T."/>
            <person name="Shenoy N."/>
            <person name="Sisk P."/>
            <person name="Stolte C."/>
            <person name="Sykes S."/>
            <person name="White J."/>
            <person name="Yandava C."/>
            <person name="Izard J."/>
            <person name="Blanton J.M."/>
            <person name="Baranova O.V."/>
            <person name="Tanner A.C."/>
            <person name="Dewhirst F.E."/>
            <person name="Haas B."/>
            <person name="Nusbaum C."/>
            <person name="Birren B."/>
        </authorList>
    </citation>
    <scope>NUCLEOTIDE SEQUENCE [LARGE SCALE GENOMIC DNA]</scope>
    <source>
        <strain evidence="11">ATCC 35896 / D40 B5</strain>
    </source>
</reference>
<dbReference type="PRINTS" id="PR00481">
    <property type="entry name" value="LAMNOPPTDASE"/>
</dbReference>
<keyword evidence="11" id="KW-1185">Reference proteome</keyword>
<dbReference type="InterPro" id="IPR008283">
    <property type="entry name" value="Peptidase_M17_N"/>
</dbReference>
<dbReference type="GO" id="GO:0005737">
    <property type="term" value="C:cytoplasm"/>
    <property type="evidence" value="ECO:0007669"/>
    <property type="project" value="UniProtKB-SubCell"/>
</dbReference>
<dbReference type="RefSeq" id="WP_014262581.1">
    <property type="nucleotide sequence ID" value="NC_016630.1"/>
</dbReference>
<dbReference type="KEGG" id="faa:HMPREF0389_01358"/>
<name>D6GTC0_FILAD</name>
<dbReference type="PANTHER" id="PTHR11963">
    <property type="entry name" value="LEUCINE AMINOPEPTIDASE-RELATED"/>
    <property type="match status" value="1"/>
</dbReference>
<organism evidence="10 11">
    <name type="scientific">Filifactor alocis (strain ATCC 35896 / CCUG 47790 / D40 B5)</name>
    <name type="common">Fusobacterium alocis</name>
    <dbReference type="NCBI Taxonomy" id="546269"/>
    <lineage>
        <taxon>Bacteria</taxon>
        <taxon>Bacillati</taxon>
        <taxon>Bacillota</taxon>
        <taxon>Clostridia</taxon>
        <taxon>Peptostreptococcales</taxon>
        <taxon>Filifactoraceae</taxon>
        <taxon>Filifactor</taxon>
    </lineage>
</organism>
<dbReference type="Pfam" id="PF00883">
    <property type="entry name" value="Peptidase_M17"/>
    <property type="match status" value="1"/>
</dbReference>
<keyword evidence="8" id="KW-0963">Cytoplasm</keyword>
<dbReference type="InterPro" id="IPR000819">
    <property type="entry name" value="Peptidase_M17_C"/>
</dbReference>
<evidence type="ECO:0000256" key="6">
    <source>
        <dbReference type="ARBA" id="ARBA00022801"/>
    </source>
</evidence>
<dbReference type="STRING" id="546269.HMPREF0389_01358"/>
<dbReference type="GO" id="GO:0070006">
    <property type="term" value="F:metalloaminopeptidase activity"/>
    <property type="evidence" value="ECO:0007669"/>
    <property type="project" value="InterPro"/>
</dbReference>
<keyword evidence="4 8" id="KW-0031">Aminopeptidase</keyword>
<dbReference type="InterPro" id="IPR043472">
    <property type="entry name" value="Macro_dom-like"/>
</dbReference>
<dbReference type="InterPro" id="IPR023042">
    <property type="entry name" value="Peptidase_M17_leu_NH2_pept"/>
</dbReference>
<keyword evidence="6 8" id="KW-0378">Hydrolase</keyword>
<evidence type="ECO:0000256" key="7">
    <source>
        <dbReference type="ARBA" id="ARBA00049972"/>
    </source>
</evidence>
<dbReference type="SUPFAM" id="SSF53187">
    <property type="entry name" value="Zn-dependent exopeptidases"/>
    <property type="match status" value="1"/>
</dbReference>
<feature type="binding site" evidence="8">
    <location>
        <position position="337"/>
    </location>
    <ligand>
        <name>Mn(2+)</name>
        <dbReference type="ChEBI" id="CHEBI:29035"/>
        <label>2</label>
    </ligand>
</feature>
<dbReference type="Pfam" id="PF02789">
    <property type="entry name" value="Peptidase_M17_N"/>
    <property type="match status" value="1"/>
</dbReference>
<dbReference type="Gene3D" id="3.40.630.10">
    <property type="entry name" value="Zn peptidases"/>
    <property type="match status" value="1"/>
</dbReference>
<dbReference type="NCBIfam" id="NF002074">
    <property type="entry name" value="PRK00913.1-4"/>
    <property type="match status" value="1"/>
</dbReference>
<gene>
    <name evidence="8" type="primary">pepA</name>
    <name evidence="10" type="ordered locus">HMPREF0389_01358</name>
</gene>
<feature type="active site" evidence="8">
    <location>
        <position position="265"/>
    </location>
</feature>
<feature type="binding site" evidence="8">
    <location>
        <position position="337"/>
    </location>
    <ligand>
        <name>Mn(2+)</name>
        <dbReference type="ChEBI" id="CHEBI:29035"/>
        <label>1</label>
    </ligand>
</feature>
<dbReference type="PANTHER" id="PTHR11963:SF23">
    <property type="entry name" value="CYTOSOL AMINOPEPTIDASE"/>
    <property type="match status" value="1"/>
</dbReference>
<evidence type="ECO:0000313" key="11">
    <source>
        <dbReference type="Proteomes" id="UP000007468"/>
    </source>
</evidence>
<dbReference type="InterPro" id="IPR011356">
    <property type="entry name" value="Leucine_aapep/pepB"/>
</dbReference>
<dbReference type="Proteomes" id="UP000007468">
    <property type="component" value="Chromosome"/>
</dbReference>
<dbReference type="EC" id="3.4.11.10" evidence="8"/>
<keyword evidence="8" id="KW-0479">Metal-binding</keyword>
<feature type="binding site" evidence="8">
    <location>
        <position position="258"/>
    </location>
    <ligand>
        <name>Mn(2+)</name>
        <dbReference type="ChEBI" id="CHEBI:29035"/>
        <label>2</label>
    </ligand>
</feature>
<comment type="cofactor">
    <cofactor evidence="8">
        <name>Mn(2+)</name>
        <dbReference type="ChEBI" id="CHEBI:29035"/>
    </cofactor>
    <text evidence="8">Binds 2 manganese ions per subunit.</text>
</comment>
<dbReference type="HAMAP" id="MF_00181">
    <property type="entry name" value="Cytosol_peptidase_M17"/>
    <property type="match status" value="1"/>
</dbReference>
<proteinExistence type="inferred from homology"/>
<dbReference type="PROSITE" id="PS00631">
    <property type="entry name" value="CYTOSOL_AP"/>
    <property type="match status" value="1"/>
</dbReference>
<evidence type="ECO:0000313" key="10">
    <source>
        <dbReference type="EMBL" id="EFE27727.1"/>
    </source>
</evidence>
<comment type="catalytic activity">
    <reaction evidence="1 8">
        <text>Release of an N-terminal amino acid, Xaa-|-Yaa-, in which Xaa is preferably Leu, but may be other amino acids including Pro although not Arg or Lys, and Yaa may be Pro. Amino acid amides and methyl esters are also readily hydrolyzed, but rates on arylamides are exceedingly low.</text>
        <dbReference type="EC" id="3.4.11.1"/>
    </reaction>
</comment>
<dbReference type="OrthoDB" id="9809354at2"/>
<dbReference type="NCBIfam" id="NF002083">
    <property type="entry name" value="PRK00913.3-5"/>
    <property type="match status" value="1"/>
</dbReference>
<keyword evidence="5 8" id="KW-0645">Protease</keyword>
<dbReference type="SUPFAM" id="SSF52949">
    <property type="entry name" value="Macro domain-like"/>
    <property type="match status" value="1"/>
</dbReference>
<dbReference type="CDD" id="cd00433">
    <property type="entry name" value="Peptidase_M17"/>
    <property type="match status" value="1"/>
</dbReference>
<comment type="similarity">
    <text evidence="3 8">Belongs to the peptidase M17 family.</text>
</comment>
<keyword evidence="8" id="KW-0464">Manganese</keyword>
<feature type="active site" evidence="8">
    <location>
        <position position="339"/>
    </location>
</feature>
<comment type="function">
    <text evidence="7 8">Presumably involved in the processing and regular turnover of intracellular proteins. Catalyzes the removal of unsubstituted N-terminal amino acids from various peptides.</text>
</comment>
<evidence type="ECO:0000256" key="8">
    <source>
        <dbReference type="HAMAP-Rule" id="MF_00181"/>
    </source>
</evidence>
<evidence type="ECO:0000256" key="3">
    <source>
        <dbReference type="ARBA" id="ARBA00009528"/>
    </source>
</evidence>
<dbReference type="Gene3D" id="3.40.220.10">
    <property type="entry name" value="Leucine Aminopeptidase, subunit E, domain 1"/>
    <property type="match status" value="1"/>
</dbReference>
<dbReference type="NCBIfam" id="NF002073">
    <property type="entry name" value="PRK00913.1-2"/>
    <property type="match status" value="1"/>
</dbReference>
<dbReference type="GO" id="GO:0030145">
    <property type="term" value="F:manganese ion binding"/>
    <property type="evidence" value="ECO:0007669"/>
    <property type="project" value="UniProtKB-UniRule"/>
</dbReference>
<dbReference type="EC" id="3.4.11.1" evidence="8"/>
<evidence type="ECO:0000256" key="2">
    <source>
        <dbReference type="ARBA" id="ARBA00000967"/>
    </source>
</evidence>
<evidence type="ECO:0000256" key="5">
    <source>
        <dbReference type="ARBA" id="ARBA00022670"/>
    </source>
</evidence>
<evidence type="ECO:0000256" key="1">
    <source>
        <dbReference type="ARBA" id="ARBA00000135"/>
    </source>
</evidence>
<feature type="binding site" evidence="8">
    <location>
        <position position="253"/>
    </location>
    <ligand>
        <name>Mn(2+)</name>
        <dbReference type="ChEBI" id="CHEBI:29035"/>
        <label>2</label>
    </ligand>
</feature>
<feature type="binding site" evidence="8">
    <location>
        <position position="258"/>
    </location>
    <ligand>
        <name>Mn(2+)</name>
        <dbReference type="ChEBI" id="CHEBI:29035"/>
        <label>1</label>
    </ligand>
</feature>
<dbReference type="PATRIC" id="fig|546269.5.peg.998"/>